<sequence length="455" mass="49191">MTEKKDEMQVDEPKLADEPDAEPTAEAEGGGKEPRKVQTVTHVEMTGLTLLSPRQRPSNNSGGVPAAPTLALPLPALRPEEPAASLRAALSDIVGFAHVTRYRLAVEGIDGGTRDGFVSNDVPANGKTNGAHHPPGGKNGQSRRGRRKKSNGSQSSKDDHLGVVSPYTGRGAAIEPALSRDAEGPDHVLTGRDADGNKLARQGHQRRCQDGRERGEGEGRDGPPVARRVLRPRLPRGPAPFRPVHGRGHAGPLRARGQSRRAAAAGHRRRVVVRDTGRAGAEVAEAKAAARKGFEKEGGEEKKEAEETNGASRPAPAEPQSAAPPKSDDEAKKEKEAEEAKKREDEAARLCEKLSRGGTEGRAHTTINFIQRFIRGFSSTITLIRDALQVRWFRDDLERPRQAPSIHAPPFPRRQDACPARYHQEARALKRDEVPSIPSGVLGPPRRALSIRGLR</sequence>
<evidence type="ECO:0000313" key="2">
    <source>
        <dbReference type="EMBL" id="EJK46656.1"/>
    </source>
</evidence>
<name>K0RC75_THAOC</name>
<feature type="region of interest" description="Disordered" evidence="1">
    <location>
        <begin position="1"/>
        <end position="70"/>
    </location>
</feature>
<dbReference type="EMBL" id="AGNL01047613">
    <property type="protein sequence ID" value="EJK46656.1"/>
    <property type="molecule type" value="Genomic_DNA"/>
</dbReference>
<keyword evidence="3" id="KW-1185">Reference proteome</keyword>
<feature type="compositionally biased region" description="Basic and acidic residues" evidence="1">
    <location>
        <begin position="178"/>
        <end position="198"/>
    </location>
</feature>
<feature type="region of interest" description="Disordered" evidence="1">
    <location>
        <begin position="110"/>
        <end position="346"/>
    </location>
</feature>
<feature type="compositionally biased region" description="Basic residues" evidence="1">
    <location>
        <begin position="141"/>
        <end position="150"/>
    </location>
</feature>
<dbReference type="Proteomes" id="UP000266841">
    <property type="component" value="Unassembled WGS sequence"/>
</dbReference>
<feature type="non-terminal residue" evidence="2">
    <location>
        <position position="455"/>
    </location>
</feature>
<dbReference type="AlphaFoldDB" id="K0RC75"/>
<feature type="compositionally biased region" description="Basic and acidic residues" evidence="1">
    <location>
        <begin position="1"/>
        <end position="17"/>
    </location>
</feature>
<accession>K0RC75</accession>
<organism evidence="2 3">
    <name type="scientific">Thalassiosira oceanica</name>
    <name type="common">Marine diatom</name>
    <dbReference type="NCBI Taxonomy" id="159749"/>
    <lineage>
        <taxon>Eukaryota</taxon>
        <taxon>Sar</taxon>
        <taxon>Stramenopiles</taxon>
        <taxon>Ochrophyta</taxon>
        <taxon>Bacillariophyta</taxon>
        <taxon>Coscinodiscophyceae</taxon>
        <taxon>Thalassiosirophycidae</taxon>
        <taxon>Thalassiosirales</taxon>
        <taxon>Thalassiosiraceae</taxon>
        <taxon>Thalassiosira</taxon>
    </lineage>
</organism>
<gene>
    <name evidence="2" type="ORF">THAOC_34666</name>
</gene>
<feature type="compositionally biased region" description="Basic and acidic residues" evidence="1">
    <location>
        <begin position="207"/>
        <end position="221"/>
    </location>
</feature>
<reference evidence="2 3" key="1">
    <citation type="journal article" date="2012" name="Genome Biol.">
        <title>Genome and low-iron response of an oceanic diatom adapted to chronic iron limitation.</title>
        <authorList>
            <person name="Lommer M."/>
            <person name="Specht M."/>
            <person name="Roy A.S."/>
            <person name="Kraemer L."/>
            <person name="Andreson R."/>
            <person name="Gutowska M.A."/>
            <person name="Wolf J."/>
            <person name="Bergner S.V."/>
            <person name="Schilhabel M.B."/>
            <person name="Klostermeier U.C."/>
            <person name="Beiko R.G."/>
            <person name="Rosenstiel P."/>
            <person name="Hippler M."/>
            <person name="Laroche J."/>
        </authorList>
    </citation>
    <scope>NUCLEOTIDE SEQUENCE [LARGE SCALE GENOMIC DNA]</scope>
    <source>
        <strain evidence="2 3">CCMP1005</strain>
    </source>
</reference>
<evidence type="ECO:0000313" key="3">
    <source>
        <dbReference type="Proteomes" id="UP000266841"/>
    </source>
</evidence>
<proteinExistence type="predicted"/>
<protein>
    <submittedName>
        <fullName evidence="2">Uncharacterized protein</fullName>
    </submittedName>
</protein>
<feature type="compositionally biased region" description="Basic and acidic residues" evidence="1">
    <location>
        <begin position="326"/>
        <end position="346"/>
    </location>
</feature>
<comment type="caution">
    <text evidence="2">The sequence shown here is derived from an EMBL/GenBank/DDBJ whole genome shotgun (WGS) entry which is preliminary data.</text>
</comment>
<evidence type="ECO:0000256" key="1">
    <source>
        <dbReference type="SAM" id="MobiDB-lite"/>
    </source>
</evidence>
<feature type="compositionally biased region" description="Low complexity" evidence="1">
    <location>
        <begin position="254"/>
        <end position="265"/>
    </location>
</feature>
<feature type="compositionally biased region" description="Basic and acidic residues" evidence="1">
    <location>
        <begin position="292"/>
        <end position="306"/>
    </location>
</feature>
<feature type="compositionally biased region" description="Low complexity" evidence="1">
    <location>
        <begin position="308"/>
        <end position="325"/>
    </location>
</feature>